<gene>
    <name evidence="1" type="ORF">SEVIR_8G036150v2</name>
</gene>
<organism evidence="1 2">
    <name type="scientific">Setaria viridis</name>
    <name type="common">Green bristlegrass</name>
    <name type="synonym">Setaria italica subsp. viridis</name>
    <dbReference type="NCBI Taxonomy" id="4556"/>
    <lineage>
        <taxon>Eukaryota</taxon>
        <taxon>Viridiplantae</taxon>
        <taxon>Streptophyta</taxon>
        <taxon>Embryophyta</taxon>
        <taxon>Tracheophyta</taxon>
        <taxon>Spermatophyta</taxon>
        <taxon>Magnoliopsida</taxon>
        <taxon>Liliopsida</taxon>
        <taxon>Poales</taxon>
        <taxon>Poaceae</taxon>
        <taxon>PACMAD clade</taxon>
        <taxon>Panicoideae</taxon>
        <taxon>Panicodae</taxon>
        <taxon>Paniceae</taxon>
        <taxon>Cenchrinae</taxon>
        <taxon>Setaria</taxon>
    </lineage>
</organism>
<protein>
    <submittedName>
        <fullName evidence="1">Uncharacterized protein</fullName>
    </submittedName>
</protein>
<dbReference type="Gramene" id="TKV99336">
    <property type="protein sequence ID" value="TKV99336"/>
    <property type="gene ID" value="SEVIR_8G036150v2"/>
</dbReference>
<accession>A0A4U6TPA3</accession>
<proteinExistence type="predicted"/>
<evidence type="ECO:0000313" key="1">
    <source>
        <dbReference type="EMBL" id="TKV99336.1"/>
    </source>
</evidence>
<dbReference type="EMBL" id="CM016559">
    <property type="protein sequence ID" value="TKV99336.1"/>
    <property type="molecule type" value="Genomic_DNA"/>
</dbReference>
<sequence length="45" mass="4723">MLLTPYGVISALSSGLYIADGSTGVGLPHLNSERISILYSSLSLR</sequence>
<evidence type="ECO:0000313" key="2">
    <source>
        <dbReference type="Proteomes" id="UP000298652"/>
    </source>
</evidence>
<dbReference type="AlphaFoldDB" id="A0A4U6TPA3"/>
<dbReference type="Proteomes" id="UP000298652">
    <property type="component" value="Chromosome 8"/>
</dbReference>
<reference evidence="1" key="1">
    <citation type="submission" date="2019-03" db="EMBL/GenBank/DDBJ databases">
        <title>WGS assembly of Setaria viridis.</title>
        <authorList>
            <person name="Huang P."/>
            <person name="Jenkins J."/>
            <person name="Grimwood J."/>
            <person name="Barry K."/>
            <person name="Healey A."/>
            <person name="Mamidi S."/>
            <person name="Sreedasyam A."/>
            <person name="Shu S."/>
            <person name="Feldman M."/>
            <person name="Wu J."/>
            <person name="Yu Y."/>
            <person name="Chen C."/>
            <person name="Johnson J."/>
            <person name="Rokhsar D."/>
            <person name="Baxter I."/>
            <person name="Schmutz J."/>
            <person name="Brutnell T."/>
            <person name="Kellogg E."/>
        </authorList>
    </citation>
    <scope>NUCLEOTIDE SEQUENCE [LARGE SCALE GENOMIC DNA]</scope>
</reference>
<name>A0A4U6TPA3_SETVI</name>
<keyword evidence="2" id="KW-1185">Reference proteome</keyword>